<dbReference type="Gene3D" id="3.30.1240.10">
    <property type="match status" value="1"/>
</dbReference>
<keyword evidence="2" id="KW-1185">Reference proteome</keyword>
<reference evidence="1 2" key="1">
    <citation type="submission" date="2020-08" db="EMBL/GenBank/DDBJ databases">
        <title>A Genomic Blueprint of the Chicken Gut Microbiome.</title>
        <authorList>
            <person name="Gilroy R."/>
            <person name="Ravi A."/>
            <person name="Getino M."/>
            <person name="Pursley I."/>
            <person name="Horton D.L."/>
            <person name="Alikhan N.-F."/>
            <person name="Baker D."/>
            <person name="Gharbi K."/>
            <person name="Hall N."/>
            <person name="Watson M."/>
            <person name="Adriaenssens E.M."/>
            <person name="Foster-Nyarko E."/>
            <person name="Jarju S."/>
            <person name="Secka A."/>
            <person name="Antonio M."/>
            <person name="Oren A."/>
            <person name="Chaudhuri R."/>
            <person name="La Ragione R.M."/>
            <person name="Hildebrand F."/>
            <person name="Pallen M.J."/>
        </authorList>
    </citation>
    <scope>NUCLEOTIDE SEQUENCE [LARGE SCALE GENOMIC DNA]</scope>
    <source>
        <strain evidence="1 2">Sa1BUA2</strain>
    </source>
</reference>
<dbReference type="CDD" id="cd07517">
    <property type="entry name" value="HAD_HPP"/>
    <property type="match status" value="1"/>
</dbReference>
<dbReference type="Pfam" id="PF08282">
    <property type="entry name" value="Hydrolase_3"/>
    <property type="match status" value="1"/>
</dbReference>
<dbReference type="InterPro" id="IPR006379">
    <property type="entry name" value="HAD-SF_hydro_IIB"/>
</dbReference>
<comment type="caution">
    <text evidence="1">The sequence shown here is derived from an EMBL/GenBank/DDBJ whole genome shotgun (WGS) entry which is preliminary data.</text>
</comment>
<organism evidence="1 2">
    <name type="scientific">Bacillus norwichensis</name>
    <dbReference type="NCBI Taxonomy" id="2762217"/>
    <lineage>
        <taxon>Bacteria</taxon>
        <taxon>Bacillati</taxon>
        <taxon>Bacillota</taxon>
        <taxon>Bacilli</taxon>
        <taxon>Bacillales</taxon>
        <taxon>Bacillaceae</taxon>
        <taxon>Bacillus</taxon>
    </lineage>
</organism>
<evidence type="ECO:0000313" key="1">
    <source>
        <dbReference type="EMBL" id="MBD8007394.1"/>
    </source>
</evidence>
<dbReference type="InterPro" id="IPR023214">
    <property type="entry name" value="HAD_sf"/>
</dbReference>
<dbReference type="PANTHER" id="PTHR10000:SF25">
    <property type="entry name" value="PHOSPHATASE YKRA-RELATED"/>
    <property type="match status" value="1"/>
</dbReference>
<dbReference type="PANTHER" id="PTHR10000">
    <property type="entry name" value="PHOSPHOSERINE PHOSPHATASE"/>
    <property type="match status" value="1"/>
</dbReference>
<proteinExistence type="predicted"/>
<dbReference type="GO" id="GO:0016787">
    <property type="term" value="F:hydrolase activity"/>
    <property type="evidence" value="ECO:0007669"/>
    <property type="project" value="UniProtKB-KW"/>
</dbReference>
<dbReference type="InterPro" id="IPR000150">
    <property type="entry name" value="Cof"/>
</dbReference>
<dbReference type="SFLD" id="SFLDG01144">
    <property type="entry name" value="C2.B.4:_PGP_Like"/>
    <property type="match status" value="1"/>
</dbReference>
<dbReference type="InterPro" id="IPR036412">
    <property type="entry name" value="HAD-like_sf"/>
</dbReference>
<dbReference type="SFLD" id="SFLDG01140">
    <property type="entry name" value="C2.B:_Phosphomannomutase_and_P"/>
    <property type="match status" value="1"/>
</dbReference>
<sequence length="268" mass="29983">MKKIVFFDIDGTLLDGDKKLPDSAKDAIHTLQKNGIYTAIATGRAPFMVSPLLEELNIDSYVCFNGQYVVFENEMIASNSINTEILKDIEESASKHEHALVYLNENTLKTNAKNNERVRKSLGSLKMAYPGYDPEFYIKRDIYQALLFTKENEAEYLHAFSEISFIRWHELSLDIIPKGGSKARGIRQLIARLGFRMEDVYAFGDGLNDIEMLQEVGTGVAMGNAHDIVKEHADFVTADVENDGIVKGLKEVGLLSGSFEAISSSNRF</sequence>
<gene>
    <name evidence="1" type="ORF">H9631_20315</name>
</gene>
<dbReference type="SFLD" id="SFLDS00003">
    <property type="entry name" value="Haloacid_Dehalogenase"/>
    <property type="match status" value="1"/>
</dbReference>
<keyword evidence="1" id="KW-0378">Hydrolase</keyword>
<protein>
    <submittedName>
        <fullName evidence="1">Cof-type HAD-IIB family hydrolase</fullName>
    </submittedName>
</protein>
<name>A0ABR8VRK0_9BACI</name>
<dbReference type="NCBIfam" id="TIGR01484">
    <property type="entry name" value="HAD-SF-IIB"/>
    <property type="match status" value="1"/>
</dbReference>
<dbReference type="RefSeq" id="WP_191815997.1">
    <property type="nucleotide sequence ID" value="NZ_JACSPV010000057.1"/>
</dbReference>
<dbReference type="Gene3D" id="3.40.50.1000">
    <property type="entry name" value="HAD superfamily/HAD-like"/>
    <property type="match status" value="1"/>
</dbReference>
<dbReference type="EMBL" id="JACSPV010000057">
    <property type="protein sequence ID" value="MBD8007394.1"/>
    <property type="molecule type" value="Genomic_DNA"/>
</dbReference>
<dbReference type="NCBIfam" id="TIGR00099">
    <property type="entry name" value="Cof-subfamily"/>
    <property type="match status" value="1"/>
</dbReference>
<evidence type="ECO:0000313" key="2">
    <source>
        <dbReference type="Proteomes" id="UP000648182"/>
    </source>
</evidence>
<accession>A0ABR8VRK0</accession>
<dbReference type="Proteomes" id="UP000648182">
    <property type="component" value="Unassembled WGS sequence"/>
</dbReference>
<dbReference type="PROSITE" id="PS01229">
    <property type="entry name" value="COF_2"/>
    <property type="match status" value="1"/>
</dbReference>
<dbReference type="SUPFAM" id="SSF56784">
    <property type="entry name" value="HAD-like"/>
    <property type="match status" value="1"/>
</dbReference>